<gene>
    <name evidence="6" type="ORF">Athai_46170</name>
</gene>
<dbReference type="GO" id="GO:0003700">
    <property type="term" value="F:DNA-binding transcription factor activity"/>
    <property type="evidence" value="ECO:0007669"/>
    <property type="project" value="InterPro"/>
</dbReference>
<dbReference type="EMBL" id="AP023355">
    <property type="protein sequence ID" value="BCJ37114.1"/>
    <property type="molecule type" value="Genomic_DNA"/>
</dbReference>
<keyword evidence="7" id="KW-1185">Reference proteome</keyword>
<evidence type="ECO:0000256" key="4">
    <source>
        <dbReference type="SAM" id="MobiDB-lite"/>
    </source>
</evidence>
<dbReference type="InterPro" id="IPR009057">
    <property type="entry name" value="Homeodomain-like_sf"/>
</dbReference>
<evidence type="ECO:0000256" key="3">
    <source>
        <dbReference type="ARBA" id="ARBA00023163"/>
    </source>
</evidence>
<dbReference type="InterPro" id="IPR018060">
    <property type="entry name" value="HTH_AraC"/>
</dbReference>
<feature type="compositionally biased region" description="Low complexity" evidence="4">
    <location>
        <begin position="350"/>
        <end position="359"/>
    </location>
</feature>
<dbReference type="Gene3D" id="2.60.120.280">
    <property type="entry name" value="Regulatory protein AraC"/>
    <property type="match status" value="1"/>
</dbReference>
<dbReference type="SUPFAM" id="SSF51215">
    <property type="entry name" value="Regulatory protein AraC"/>
    <property type="match status" value="1"/>
</dbReference>
<evidence type="ECO:0000256" key="2">
    <source>
        <dbReference type="ARBA" id="ARBA00023125"/>
    </source>
</evidence>
<dbReference type="PANTHER" id="PTHR46796">
    <property type="entry name" value="HTH-TYPE TRANSCRIPTIONAL ACTIVATOR RHAS-RELATED"/>
    <property type="match status" value="1"/>
</dbReference>
<dbReference type="PROSITE" id="PS01124">
    <property type="entry name" value="HTH_ARAC_FAMILY_2"/>
    <property type="match status" value="1"/>
</dbReference>
<protein>
    <recommendedName>
        <fullName evidence="5">HTH araC/xylS-type domain-containing protein</fullName>
    </recommendedName>
</protein>
<evidence type="ECO:0000256" key="1">
    <source>
        <dbReference type="ARBA" id="ARBA00023015"/>
    </source>
</evidence>
<dbReference type="InterPro" id="IPR003313">
    <property type="entry name" value="AraC-bd"/>
</dbReference>
<keyword evidence="3" id="KW-0804">Transcription</keyword>
<dbReference type="Pfam" id="PF02311">
    <property type="entry name" value="AraC_binding"/>
    <property type="match status" value="1"/>
</dbReference>
<feature type="region of interest" description="Disordered" evidence="4">
    <location>
        <begin position="319"/>
        <end position="367"/>
    </location>
</feature>
<dbReference type="KEGG" id="atl:Athai_46170"/>
<keyword evidence="1" id="KW-0805">Transcription regulation</keyword>
<organism evidence="6 7">
    <name type="scientific">Actinocatenispora thailandica</name>
    <dbReference type="NCBI Taxonomy" id="227318"/>
    <lineage>
        <taxon>Bacteria</taxon>
        <taxon>Bacillati</taxon>
        <taxon>Actinomycetota</taxon>
        <taxon>Actinomycetes</taxon>
        <taxon>Micromonosporales</taxon>
        <taxon>Micromonosporaceae</taxon>
        <taxon>Actinocatenispora</taxon>
    </lineage>
</organism>
<dbReference type="SMART" id="SM00342">
    <property type="entry name" value="HTH_ARAC"/>
    <property type="match status" value="1"/>
</dbReference>
<dbReference type="Proteomes" id="UP000611640">
    <property type="component" value="Chromosome"/>
</dbReference>
<dbReference type="AlphaFoldDB" id="A0A7R7HZ95"/>
<proteinExistence type="predicted"/>
<keyword evidence="2" id="KW-0238">DNA-binding</keyword>
<dbReference type="InterPro" id="IPR050204">
    <property type="entry name" value="AraC_XylS_family_regulators"/>
</dbReference>
<sequence length="390" mass="41441">MACPASLGLGSPWAALVQTFTVGRPALAVLHELARHLVDSGQAGDAGCMAERSPLPSQLVVRATDTTPVGAVRAAGRLRASHGLPAAPLRVLDSYAAAYLLAGSGRYADANGTRTALAAGDLLLLFPGLGHTYGPEPGQTWSELYLLFDGPVFDLWRSAGLLDPARPVRRLSPVDRWAAAFERVFVDLQRTDSGAALSTVCALLSVLADTESSPPGEDARSDHWWLSRASALLDADVRREQPLEAVAARLSMSYDGFRKRFRRLAGVSPARYRTQRCIDRACELLAEGELTGRQIAAALGYNDEFHFSRRFRQITGTTPSRFRSALPSPPHRATVFSGRPDGSGTDRSAAARPGAARPGTPVLAPPTLASTAIAIPAQDPAVLAPARGPR</sequence>
<dbReference type="InterPro" id="IPR037923">
    <property type="entry name" value="HTH-like"/>
</dbReference>
<evidence type="ECO:0000313" key="7">
    <source>
        <dbReference type="Proteomes" id="UP000611640"/>
    </source>
</evidence>
<reference evidence="6 7" key="1">
    <citation type="submission" date="2020-08" db="EMBL/GenBank/DDBJ databases">
        <title>Whole genome shotgun sequence of Actinocatenispora thailandica NBRC 105041.</title>
        <authorList>
            <person name="Komaki H."/>
            <person name="Tamura T."/>
        </authorList>
    </citation>
    <scope>NUCLEOTIDE SEQUENCE [LARGE SCALE GENOMIC DNA]</scope>
    <source>
        <strain evidence="6 7">NBRC 105041</strain>
    </source>
</reference>
<name>A0A7R7HZ95_9ACTN</name>
<dbReference type="Pfam" id="PF12833">
    <property type="entry name" value="HTH_18"/>
    <property type="match status" value="1"/>
</dbReference>
<dbReference type="GO" id="GO:0043565">
    <property type="term" value="F:sequence-specific DNA binding"/>
    <property type="evidence" value="ECO:0007669"/>
    <property type="project" value="InterPro"/>
</dbReference>
<accession>A0A7R7HZ95</accession>
<dbReference type="SUPFAM" id="SSF46689">
    <property type="entry name" value="Homeodomain-like"/>
    <property type="match status" value="2"/>
</dbReference>
<evidence type="ECO:0000259" key="5">
    <source>
        <dbReference type="PROSITE" id="PS01124"/>
    </source>
</evidence>
<feature type="domain" description="HTH araC/xylS-type" evidence="5">
    <location>
        <begin position="227"/>
        <end position="325"/>
    </location>
</feature>
<evidence type="ECO:0000313" key="6">
    <source>
        <dbReference type="EMBL" id="BCJ37114.1"/>
    </source>
</evidence>
<dbReference type="Gene3D" id="1.10.10.60">
    <property type="entry name" value="Homeodomain-like"/>
    <property type="match status" value="2"/>
</dbReference>